<evidence type="ECO:0000256" key="6">
    <source>
        <dbReference type="ARBA" id="ARBA00023295"/>
    </source>
</evidence>
<evidence type="ECO:0000256" key="5">
    <source>
        <dbReference type="ARBA" id="ARBA00023027"/>
    </source>
</evidence>
<dbReference type="InterPro" id="IPR002589">
    <property type="entry name" value="Macro_dom"/>
</dbReference>
<evidence type="ECO:0000313" key="10">
    <source>
        <dbReference type="EMBL" id="KAL0639832.1"/>
    </source>
</evidence>
<dbReference type="SMART" id="SM00506">
    <property type="entry name" value="A1pp"/>
    <property type="match status" value="1"/>
</dbReference>
<dbReference type="InterPro" id="IPR026590">
    <property type="entry name" value="Ssirtuin_cat_dom"/>
</dbReference>
<dbReference type="CDD" id="cd02908">
    <property type="entry name" value="Macro_OAADPr_deacetylase"/>
    <property type="match status" value="1"/>
</dbReference>
<feature type="binding site" evidence="7">
    <location>
        <position position="490"/>
    </location>
    <ligand>
        <name>Zn(2+)</name>
        <dbReference type="ChEBI" id="CHEBI:29105"/>
    </ligand>
</feature>
<dbReference type="PROSITE" id="PS50305">
    <property type="entry name" value="SIRTUIN"/>
    <property type="match status" value="1"/>
</dbReference>
<keyword evidence="11" id="KW-1185">Reference proteome</keyword>
<feature type="binding site" evidence="7">
    <location>
        <position position="533"/>
    </location>
    <ligand>
        <name>Zn(2+)</name>
        <dbReference type="ChEBI" id="CHEBI:29105"/>
    </ligand>
</feature>
<dbReference type="Gene3D" id="3.40.50.1220">
    <property type="entry name" value="TPP-binding domain"/>
    <property type="match status" value="1"/>
</dbReference>
<evidence type="ECO:0000256" key="2">
    <source>
        <dbReference type="ARBA" id="ARBA00022723"/>
    </source>
</evidence>
<feature type="domain" description="Macro" evidence="9">
    <location>
        <begin position="125"/>
        <end position="327"/>
    </location>
</feature>
<dbReference type="SUPFAM" id="SSF52467">
    <property type="entry name" value="DHS-like NAD/FAD-binding domain"/>
    <property type="match status" value="1"/>
</dbReference>
<evidence type="ECO:0000259" key="9">
    <source>
        <dbReference type="PROSITE" id="PS51154"/>
    </source>
</evidence>
<evidence type="ECO:0000256" key="3">
    <source>
        <dbReference type="ARBA" id="ARBA00022801"/>
    </source>
</evidence>
<dbReference type="SUPFAM" id="SSF52949">
    <property type="entry name" value="Macro domain-like"/>
    <property type="match status" value="1"/>
</dbReference>
<evidence type="ECO:0000256" key="1">
    <source>
        <dbReference type="ARBA" id="ARBA00001947"/>
    </source>
</evidence>
<comment type="caution">
    <text evidence="7">Lacks conserved residue(s) required for the propagation of feature annotation.</text>
</comment>
<dbReference type="InterPro" id="IPR043472">
    <property type="entry name" value="Macro_dom-like"/>
</dbReference>
<gene>
    <name evidence="10" type="ORF">Q9L58_001148</name>
</gene>
<keyword evidence="6" id="KW-0326">Glycosidase</keyword>
<dbReference type="Proteomes" id="UP001447188">
    <property type="component" value="Unassembled WGS sequence"/>
</dbReference>
<feature type="binding site" evidence="7">
    <location>
        <position position="494"/>
    </location>
    <ligand>
        <name>Zn(2+)</name>
        <dbReference type="ChEBI" id="CHEBI:29105"/>
    </ligand>
</feature>
<dbReference type="PROSITE" id="PS51154">
    <property type="entry name" value="MACRO"/>
    <property type="match status" value="1"/>
</dbReference>
<evidence type="ECO:0008006" key="12">
    <source>
        <dbReference type="Google" id="ProtNLM"/>
    </source>
</evidence>
<keyword evidence="4 7" id="KW-0862">Zinc</keyword>
<keyword evidence="3" id="KW-0378">Hydrolase</keyword>
<organism evidence="10 11">
    <name type="scientific">Discina gigas</name>
    <dbReference type="NCBI Taxonomy" id="1032678"/>
    <lineage>
        <taxon>Eukaryota</taxon>
        <taxon>Fungi</taxon>
        <taxon>Dikarya</taxon>
        <taxon>Ascomycota</taxon>
        <taxon>Pezizomycotina</taxon>
        <taxon>Pezizomycetes</taxon>
        <taxon>Pezizales</taxon>
        <taxon>Discinaceae</taxon>
        <taxon>Discina</taxon>
    </lineage>
</organism>
<sequence>MSTADPLPLPAYSPLISLLTPFVAPPPPAGPAAAAALEAAIVYLWCEKQRDSEDHSDDKTTIVRALELDEKIRVFQQLLTIRGAETPLPTKIRDYVDSVIRYLATKKPQLTPVSRVQPLAGFLPPASLPLPLPQLQKISLWRGDITTLGVTAIVNAANSRMLGCFTPGHKCIDNVIHDAAGPRLREDCKIIMDAQGFLEPTGTVKVTRGYNTPAKYVLHTVGPKIPTRAPGEARVKPFEKEELKGCYRSCLEAMEELPHEAEGKTVAFCCISTGVFGYPADEAVHTAVDTVLEYFEQNPSSSVTQVVFNVFTPADLALYIQKFNTLIAVSTSRVLSTSDFTTSSPSTLTPSSQTAISLAANWLSSSGALLITAGAGLSASDGLDYTSTDLFRTHFPGMHARGFRTLYDLFGFTAWSSPREKWGYYFSHLLFVQSWNIPSNSVYLRLQALVTRLNKPFFIRTSNADCLFARSGFPRTHIATPQGSYELLQCMAKCRVDAVFDAQPYIDVARPYLDQPACVLRDEPGWETAVPKCPWCAGEMFLCVRGGDYFNEAPFMGGDGRYGEFVAAWVKEDTTRMMRGGEGGELVVLELGAGFNTPAVIRWPNEKLLAGGKGRVKLVRVGMKGGEMVDWNIGGVTAVGIDGDAGVVVAALLEKIGI</sequence>
<accession>A0ABR3GVA0</accession>
<reference evidence="10 11" key="1">
    <citation type="submission" date="2024-02" db="EMBL/GenBank/DDBJ databases">
        <title>Discinaceae phylogenomics.</title>
        <authorList>
            <person name="Dirks A.C."/>
            <person name="James T.Y."/>
        </authorList>
    </citation>
    <scope>NUCLEOTIDE SEQUENCE [LARGE SCALE GENOMIC DNA]</scope>
    <source>
        <strain evidence="10 11">ACD0624</strain>
    </source>
</reference>
<dbReference type="Pfam" id="PF01661">
    <property type="entry name" value="Macro"/>
    <property type="match status" value="1"/>
</dbReference>
<feature type="binding site" evidence="7">
    <location>
        <position position="543"/>
    </location>
    <ligand>
        <name>Zn(2+)</name>
        <dbReference type="ChEBI" id="CHEBI:29105"/>
    </ligand>
</feature>
<comment type="cofactor">
    <cofactor evidence="1">
        <name>Zn(2+)</name>
        <dbReference type="ChEBI" id="CHEBI:29105"/>
    </cofactor>
</comment>
<dbReference type="PANTHER" id="PTHR11106:SF121">
    <property type="entry name" value="ADP-RIBOSE 1''-PHOSPHATE PHOSPHATASE"/>
    <property type="match status" value="1"/>
</dbReference>
<feature type="domain" description="Deacetylase sirtuin-type" evidence="8">
    <location>
        <begin position="349"/>
        <end position="658"/>
    </location>
</feature>
<keyword evidence="2 7" id="KW-0479">Metal-binding</keyword>
<evidence type="ECO:0000256" key="4">
    <source>
        <dbReference type="ARBA" id="ARBA00022833"/>
    </source>
</evidence>
<name>A0ABR3GVA0_9PEZI</name>
<evidence type="ECO:0000259" key="8">
    <source>
        <dbReference type="PROSITE" id="PS50305"/>
    </source>
</evidence>
<evidence type="ECO:0000313" key="11">
    <source>
        <dbReference type="Proteomes" id="UP001447188"/>
    </source>
</evidence>
<dbReference type="Gene3D" id="3.40.220.10">
    <property type="entry name" value="Leucine Aminopeptidase, subunit E, domain 1"/>
    <property type="match status" value="1"/>
</dbReference>
<dbReference type="PANTHER" id="PTHR11106">
    <property type="entry name" value="GANGLIOSIDE INDUCED DIFFERENTIATION ASSOCIATED PROTEIN 2-RELATED"/>
    <property type="match status" value="1"/>
</dbReference>
<keyword evidence="5" id="KW-0520">NAD</keyword>
<proteinExistence type="predicted"/>
<evidence type="ECO:0000256" key="7">
    <source>
        <dbReference type="PROSITE-ProRule" id="PRU00236"/>
    </source>
</evidence>
<dbReference type="InterPro" id="IPR029035">
    <property type="entry name" value="DHS-like_NAD/FAD-binding_dom"/>
</dbReference>
<dbReference type="EMBL" id="JBBBZM010000008">
    <property type="protein sequence ID" value="KAL0639832.1"/>
    <property type="molecule type" value="Genomic_DNA"/>
</dbReference>
<protein>
    <recommendedName>
        <fullName evidence="12">ADP-ribose 1''-phosphate phosphatase</fullName>
    </recommendedName>
</protein>
<comment type="caution">
    <text evidence="10">The sequence shown here is derived from an EMBL/GenBank/DDBJ whole genome shotgun (WGS) entry which is preliminary data.</text>
</comment>